<evidence type="ECO:0000313" key="1">
    <source>
        <dbReference type="EMBL" id="KDR70506.1"/>
    </source>
</evidence>
<organism evidence="1 2">
    <name type="scientific">Galerina marginata (strain CBS 339.88)</name>
    <dbReference type="NCBI Taxonomy" id="685588"/>
    <lineage>
        <taxon>Eukaryota</taxon>
        <taxon>Fungi</taxon>
        <taxon>Dikarya</taxon>
        <taxon>Basidiomycota</taxon>
        <taxon>Agaricomycotina</taxon>
        <taxon>Agaricomycetes</taxon>
        <taxon>Agaricomycetidae</taxon>
        <taxon>Agaricales</taxon>
        <taxon>Agaricineae</taxon>
        <taxon>Strophariaceae</taxon>
        <taxon>Galerina</taxon>
    </lineage>
</organism>
<accession>A0A067SHZ5</accession>
<gene>
    <name evidence="1" type="ORF">GALMADRAFT_127718</name>
</gene>
<reference evidence="2" key="1">
    <citation type="journal article" date="2014" name="Proc. Natl. Acad. Sci. U.S.A.">
        <title>Extensive sampling of basidiomycete genomes demonstrates inadequacy of the white-rot/brown-rot paradigm for wood decay fungi.</title>
        <authorList>
            <person name="Riley R."/>
            <person name="Salamov A.A."/>
            <person name="Brown D.W."/>
            <person name="Nagy L.G."/>
            <person name="Floudas D."/>
            <person name="Held B.W."/>
            <person name="Levasseur A."/>
            <person name="Lombard V."/>
            <person name="Morin E."/>
            <person name="Otillar R."/>
            <person name="Lindquist E.A."/>
            <person name="Sun H."/>
            <person name="LaButti K.M."/>
            <person name="Schmutz J."/>
            <person name="Jabbour D."/>
            <person name="Luo H."/>
            <person name="Baker S.E."/>
            <person name="Pisabarro A.G."/>
            <person name="Walton J.D."/>
            <person name="Blanchette R.A."/>
            <person name="Henrissat B."/>
            <person name="Martin F."/>
            <person name="Cullen D."/>
            <person name="Hibbett D.S."/>
            <person name="Grigoriev I.V."/>
        </authorList>
    </citation>
    <scope>NUCLEOTIDE SEQUENCE [LARGE SCALE GENOMIC DNA]</scope>
    <source>
        <strain evidence="2">CBS 339.88</strain>
    </source>
</reference>
<dbReference type="OrthoDB" id="3184970at2759"/>
<evidence type="ECO:0000313" key="2">
    <source>
        <dbReference type="Proteomes" id="UP000027222"/>
    </source>
</evidence>
<name>A0A067SHZ5_GALM3</name>
<sequence>MTTIDGLFYTINPVAQPHAANATAEQPWTNTKFTVYDSDIEVLSADGFIFQLHRVVLGVVTGAFPGSEMETGGEIVQLTEPAKVLEVLFAFLYPKPPPNLQGVAFEELAAVAEAAGKYEAFSAAEICNEQLLKFLPQHAPEILVHAVKHDYPRLISSTLPYLARAPFLSVLEKLPPSFVVPWARYREAWTSLFNELTVYTKNLGRKSNRCHPHALCPTCRTSLHAVIAHLEKIDTLAALLDTLRSPNAEYLQPVFTCCQNGNETIRGMLAYRSVMCPMVETVTALCKEKIENLPSFASFLGIKM</sequence>
<dbReference type="Proteomes" id="UP000027222">
    <property type="component" value="Unassembled WGS sequence"/>
</dbReference>
<dbReference type="STRING" id="685588.A0A067SHZ5"/>
<protein>
    <recommendedName>
        <fullName evidence="3">BTB domain-containing protein</fullName>
    </recommendedName>
</protein>
<dbReference type="InterPro" id="IPR011333">
    <property type="entry name" value="SKP1/BTB/POZ_sf"/>
</dbReference>
<dbReference type="Gene3D" id="3.30.710.10">
    <property type="entry name" value="Potassium Channel Kv1.1, Chain A"/>
    <property type="match status" value="1"/>
</dbReference>
<dbReference type="EMBL" id="KL142397">
    <property type="protein sequence ID" value="KDR70506.1"/>
    <property type="molecule type" value="Genomic_DNA"/>
</dbReference>
<evidence type="ECO:0008006" key="3">
    <source>
        <dbReference type="Google" id="ProtNLM"/>
    </source>
</evidence>
<dbReference type="HOGENOM" id="CLU_075133_1_0_1"/>
<proteinExistence type="predicted"/>
<keyword evidence="2" id="KW-1185">Reference proteome</keyword>
<dbReference type="AlphaFoldDB" id="A0A067SHZ5"/>